<keyword evidence="3" id="KW-1185">Reference proteome</keyword>
<dbReference type="RefSeq" id="WP_068992391.1">
    <property type="nucleotide sequence ID" value="NZ_BMJN01000007.1"/>
</dbReference>
<evidence type="ECO:0000313" key="2">
    <source>
        <dbReference type="EMBL" id="GGE28062.1"/>
    </source>
</evidence>
<keyword evidence="1" id="KW-0812">Transmembrane</keyword>
<organism evidence="2 3">
    <name type="scientific">Streptococcus himalayensis</name>
    <dbReference type="NCBI Taxonomy" id="1888195"/>
    <lineage>
        <taxon>Bacteria</taxon>
        <taxon>Bacillati</taxon>
        <taxon>Bacillota</taxon>
        <taxon>Bacilli</taxon>
        <taxon>Lactobacillales</taxon>
        <taxon>Streptococcaceae</taxon>
        <taxon>Streptococcus</taxon>
    </lineage>
</organism>
<dbReference type="EMBL" id="BMJN01000007">
    <property type="protein sequence ID" value="GGE28062.1"/>
    <property type="molecule type" value="Genomic_DNA"/>
</dbReference>
<sequence>MSKLSFFILLAYLLYIGGKTLGLKEPWRVFIPYWGLGWYLGYYAGRTDQTRRILARVGGGFALIYLLISTYALWSLFILTNNPDDYFNVFFFLAKYPFIILPIFIGFFILSLTLFLSGAYRFMKLFKGPSTKELAVLFPITVLLDLVLHYLSIRLGFILPSLVLIIYWVTREKEGNYFILYEDK</sequence>
<dbReference type="Proteomes" id="UP000660801">
    <property type="component" value="Unassembled WGS sequence"/>
</dbReference>
<gene>
    <name evidence="2" type="ORF">GCM10011510_06520</name>
</gene>
<feature type="transmembrane region" description="Helical" evidence="1">
    <location>
        <begin position="28"/>
        <end position="45"/>
    </location>
</feature>
<protein>
    <submittedName>
        <fullName evidence="2">Uncharacterized protein</fullName>
    </submittedName>
</protein>
<feature type="transmembrane region" description="Helical" evidence="1">
    <location>
        <begin position="99"/>
        <end position="123"/>
    </location>
</feature>
<feature type="transmembrane region" description="Helical" evidence="1">
    <location>
        <begin position="135"/>
        <end position="168"/>
    </location>
</feature>
<feature type="transmembrane region" description="Helical" evidence="1">
    <location>
        <begin position="57"/>
        <end position="79"/>
    </location>
</feature>
<keyword evidence="1" id="KW-1133">Transmembrane helix</keyword>
<dbReference type="OrthoDB" id="9825998at2"/>
<proteinExistence type="predicted"/>
<name>A0A917A525_9STRE</name>
<evidence type="ECO:0000313" key="3">
    <source>
        <dbReference type="Proteomes" id="UP000660801"/>
    </source>
</evidence>
<evidence type="ECO:0000256" key="1">
    <source>
        <dbReference type="SAM" id="Phobius"/>
    </source>
</evidence>
<reference evidence="2" key="1">
    <citation type="journal article" date="2014" name="Int. J. Syst. Evol. Microbiol.">
        <title>Complete genome sequence of Corynebacterium casei LMG S-19264T (=DSM 44701T), isolated from a smear-ripened cheese.</title>
        <authorList>
            <consortium name="US DOE Joint Genome Institute (JGI-PGF)"/>
            <person name="Walter F."/>
            <person name="Albersmeier A."/>
            <person name="Kalinowski J."/>
            <person name="Ruckert C."/>
        </authorList>
    </citation>
    <scope>NUCLEOTIDE SEQUENCE</scope>
    <source>
        <strain evidence="2">CGMCC 1.15533</strain>
    </source>
</reference>
<keyword evidence="1" id="KW-0472">Membrane</keyword>
<accession>A0A917A525</accession>
<dbReference type="AlphaFoldDB" id="A0A917A525"/>
<reference evidence="2" key="2">
    <citation type="submission" date="2020-09" db="EMBL/GenBank/DDBJ databases">
        <authorList>
            <person name="Sun Q."/>
            <person name="Zhou Y."/>
        </authorList>
    </citation>
    <scope>NUCLEOTIDE SEQUENCE</scope>
    <source>
        <strain evidence="2">CGMCC 1.15533</strain>
    </source>
</reference>
<comment type="caution">
    <text evidence="2">The sequence shown here is derived from an EMBL/GenBank/DDBJ whole genome shotgun (WGS) entry which is preliminary data.</text>
</comment>